<dbReference type="Gene3D" id="3.30.450.90">
    <property type="match status" value="1"/>
</dbReference>
<sequence>MNAVLSDQSLIERALLRSEPTVFDEIGVQQLLVHAKAMGASDVYIKTNARVTARIHGRLYRLTRRTLYATEVGSIAGYLYGGPNAEVQLKRGMDLDNAYTFRLNRSDSLRFRWNATGAEIDGSFGISIILRELPEIPPAIDKEDLGDDLYGALYPDDGIVMVCGPTGSGKSTLLAGMIRDIAENPDSHCHIITYESPVEFVYDKVEKPTTEIESTSIPDHLPNFAAAIRNSLRRDPDIIVVGEMRDGETIGAAILASQTGHVVYGTAHSTSVGATFTRTMQSLPKNEQQGMLGGLIDSLRLIICQELVQSTDGKRVALREYLSFGESERRALLTAAMRDPAGVPSVAQQLTRERGQTKLMHARKLFAAGRIKEDVVLRFELAEQTARAQVSLLAGEGE</sequence>
<dbReference type="PROSITE" id="PS00662">
    <property type="entry name" value="T2SP_E"/>
    <property type="match status" value="1"/>
</dbReference>
<dbReference type="EMBL" id="JACIIQ010000021">
    <property type="protein sequence ID" value="MBB5672223.1"/>
    <property type="molecule type" value="Genomic_DNA"/>
</dbReference>
<dbReference type="InterPro" id="IPR001482">
    <property type="entry name" value="T2SS/T4SS_dom"/>
</dbReference>
<evidence type="ECO:0000256" key="1">
    <source>
        <dbReference type="ARBA" id="ARBA00006611"/>
    </source>
</evidence>
<evidence type="ECO:0000259" key="2">
    <source>
        <dbReference type="PROSITE" id="PS00662"/>
    </source>
</evidence>
<dbReference type="InterPro" id="IPR050921">
    <property type="entry name" value="T4SS_GSP_E_ATPase"/>
</dbReference>
<organism evidence="3">
    <name type="scientific">Xanthomonas arboricola</name>
    <dbReference type="NCBI Taxonomy" id="56448"/>
    <lineage>
        <taxon>Bacteria</taxon>
        <taxon>Pseudomonadati</taxon>
        <taxon>Pseudomonadota</taxon>
        <taxon>Gammaproteobacteria</taxon>
        <taxon>Lysobacterales</taxon>
        <taxon>Lysobacteraceae</taxon>
        <taxon>Xanthomonas</taxon>
    </lineage>
</organism>
<dbReference type="SUPFAM" id="SSF52540">
    <property type="entry name" value="P-loop containing nucleoside triphosphate hydrolases"/>
    <property type="match status" value="1"/>
</dbReference>
<dbReference type="PANTHER" id="PTHR30486">
    <property type="entry name" value="TWITCHING MOTILITY PROTEIN PILT"/>
    <property type="match status" value="1"/>
</dbReference>
<feature type="domain" description="Bacterial type II secretion system protein E" evidence="2">
    <location>
        <begin position="232"/>
        <end position="246"/>
    </location>
</feature>
<dbReference type="AlphaFoldDB" id="A0AB73H2N2"/>
<dbReference type="InterPro" id="IPR027417">
    <property type="entry name" value="P-loop_NTPase"/>
</dbReference>
<dbReference type="GO" id="GO:0016887">
    <property type="term" value="F:ATP hydrolysis activity"/>
    <property type="evidence" value="ECO:0007669"/>
    <property type="project" value="InterPro"/>
</dbReference>
<dbReference type="RefSeq" id="WP_011345617.1">
    <property type="nucleotide sequence ID" value="NZ_JACIIQ010000021.1"/>
</dbReference>
<comment type="similarity">
    <text evidence="1">Belongs to the GSP E family.</text>
</comment>
<comment type="caution">
    <text evidence="3">The sequence shown here is derived from an EMBL/GenBank/DDBJ whole genome shotgun (WGS) entry which is preliminary data.</text>
</comment>
<reference evidence="3" key="1">
    <citation type="submission" date="2020-08" db="EMBL/GenBank/DDBJ databases">
        <title>Studying the diversity of plant-associated saprophytic bacteria and their role in host health and plant-pathogen interactions.</title>
        <authorList>
            <person name="Potnis N."/>
        </authorList>
    </citation>
    <scope>NUCLEOTIDE SEQUENCE</scope>
    <source>
        <strain evidence="3">F21</strain>
    </source>
</reference>
<name>A0AB73H2N2_9XANT</name>
<proteinExistence type="inferred from homology"/>
<accession>A0AB73H2N2</accession>
<dbReference type="PANTHER" id="PTHR30486:SF6">
    <property type="entry name" value="TYPE IV PILUS RETRACTATION ATPASE PILT"/>
    <property type="match status" value="1"/>
</dbReference>
<evidence type="ECO:0000313" key="3">
    <source>
        <dbReference type="EMBL" id="MBB5672223.1"/>
    </source>
</evidence>
<protein>
    <submittedName>
        <fullName evidence="3">Defect-in-organelle-trafficking protein DotB</fullName>
    </submittedName>
</protein>
<dbReference type="Proteomes" id="UP000528595">
    <property type="component" value="Unassembled WGS sequence"/>
</dbReference>
<dbReference type="Gene3D" id="3.40.50.300">
    <property type="entry name" value="P-loop containing nucleotide triphosphate hydrolases"/>
    <property type="match status" value="1"/>
</dbReference>
<gene>
    <name evidence="3" type="ORF">FHR65_003821</name>
</gene>
<dbReference type="Pfam" id="PF00437">
    <property type="entry name" value="T2SSE"/>
    <property type="match status" value="1"/>
</dbReference>